<dbReference type="Proteomes" id="UP000219072">
    <property type="component" value="Unassembled WGS sequence"/>
</dbReference>
<evidence type="ECO:0000256" key="1">
    <source>
        <dbReference type="ARBA" id="ARBA00022679"/>
    </source>
</evidence>
<dbReference type="PROSITE" id="PS00109">
    <property type="entry name" value="PROTEIN_KINASE_TYR"/>
    <property type="match status" value="1"/>
</dbReference>
<evidence type="ECO:0000313" key="10">
    <source>
        <dbReference type="Proteomes" id="UP000219072"/>
    </source>
</evidence>
<dbReference type="InterPro" id="IPR008266">
    <property type="entry name" value="Tyr_kinase_AS"/>
</dbReference>
<feature type="compositionally biased region" description="Pro residues" evidence="6">
    <location>
        <begin position="321"/>
        <end position="336"/>
    </location>
</feature>
<name>A0A286DW44_9ACTN</name>
<dbReference type="PANTHER" id="PTHR43289:SF34">
    <property type="entry name" value="SERINE_THREONINE-PROTEIN KINASE YBDM-RELATED"/>
    <property type="match status" value="1"/>
</dbReference>
<keyword evidence="2 5" id="KW-0547">Nucleotide-binding</keyword>
<keyword evidence="9" id="KW-0723">Serine/threonine-protein kinase</keyword>
<dbReference type="AlphaFoldDB" id="A0A286DW44"/>
<dbReference type="GO" id="GO:0004674">
    <property type="term" value="F:protein serine/threonine kinase activity"/>
    <property type="evidence" value="ECO:0007669"/>
    <property type="project" value="UniProtKB-KW"/>
</dbReference>
<dbReference type="CDD" id="cd14014">
    <property type="entry name" value="STKc_PknB_like"/>
    <property type="match status" value="1"/>
</dbReference>
<dbReference type="Gene3D" id="3.30.200.20">
    <property type="entry name" value="Phosphorylase Kinase, domain 1"/>
    <property type="match status" value="1"/>
</dbReference>
<dbReference type="PROSITE" id="PS50011">
    <property type="entry name" value="PROTEIN_KINASE_DOM"/>
    <property type="match status" value="1"/>
</dbReference>
<feature type="transmembrane region" description="Helical" evidence="7">
    <location>
        <begin position="371"/>
        <end position="393"/>
    </location>
</feature>
<evidence type="ECO:0000256" key="7">
    <source>
        <dbReference type="SAM" id="Phobius"/>
    </source>
</evidence>
<protein>
    <submittedName>
        <fullName evidence="9">Serine/threonine protein kinase</fullName>
    </submittedName>
</protein>
<keyword evidence="10" id="KW-1185">Reference proteome</keyword>
<reference evidence="9 10" key="1">
    <citation type="submission" date="2017-09" db="EMBL/GenBank/DDBJ databases">
        <authorList>
            <person name="Ehlers B."/>
            <person name="Leendertz F.H."/>
        </authorList>
    </citation>
    <scope>NUCLEOTIDE SEQUENCE [LARGE SCALE GENOMIC DNA]</scope>
    <source>
        <strain evidence="9 10">CGMCC 4.7095</strain>
    </source>
</reference>
<evidence type="ECO:0000259" key="8">
    <source>
        <dbReference type="PROSITE" id="PS50011"/>
    </source>
</evidence>
<dbReference type="Pfam" id="PF00069">
    <property type="entry name" value="Pkinase"/>
    <property type="match status" value="1"/>
</dbReference>
<evidence type="ECO:0000313" key="9">
    <source>
        <dbReference type="EMBL" id="SOD62784.1"/>
    </source>
</evidence>
<dbReference type="EMBL" id="OCNE01000007">
    <property type="protein sequence ID" value="SOD62784.1"/>
    <property type="molecule type" value="Genomic_DNA"/>
</dbReference>
<dbReference type="InterPro" id="IPR000719">
    <property type="entry name" value="Prot_kinase_dom"/>
</dbReference>
<dbReference type="RefSeq" id="WP_342749043.1">
    <property type="nucleotide sequence ID" value="NZ_OCNE01000007.1"/>
</dbReference>
<feature type="region of interest" description="Disordered" evidence="6">
    <location>
        <begin position="397"/>
        <end position="419"/>
    </location>
</feature>
<dbReference type="PROSITE" id="PS00107">
    <property type="entry name" value="PROTEIN_KINASE_ATP"/>
    <property type="match status" value="1"/>
</dbReference>
<dbReference type="Gene3D" id="1.10.510.10">
    <property type="entry name" value="Transferase(Phosphotransferase) domain 1"/>
    <property type="match status" value="1"/>
</dbReference>
<keyword evidence="4 5" id="KW-0067">ATP-binding</keyword>
<dbReference type="SUPFAM" id="SSF56112">
    <property type="entry name" value="Protein kinase-like (PK-like)"/>
    <property type="match status" value="1"/>
</dbReference>
<accession>A0A286DW44</accession>
<keyword evidence="1" id="KW-0808">Transferase</keyword>
<evidence type="ECO:0000256" key="2">
    <source>
        <dbReference type="ARBA" id="ARBA00022741"/>
    </source>
</evidence>
<feature type="domain" description="Protein kinase" evidence="8">
    <location>
        <begin position="15"/>
        <end position="292"/>
    </location>
</feature>
<sequence length="643" mass="69251">MEELAASDPRALGPYRPRVVLGEGGMGRVLLATGPDGALVAIKMVRAHLAGDEEFRRRFRREVTATRKVAGETIAPVVHADPDADIPWLASKFVHGPSLREVLEEGGTLPQDAVLRLAAGLASALRDIHDAGLVHRDLSPSNVLLAEDGPKVIDFGIVRAVEGAATAHHNTMTTTLTHVGSVIGAPGFMSPEQARGQALAPATDVFSLGVMLFVAHTGRNPFEGPDIPQILYNVVHTEPDLTPLPDPLRRIIEPCLAKDHTQRPHPTRLLELISAEAEAEAEAGPQAPSPWPEVVQRLTERQRAELSRHINATNDTAEAPPHAPSAPPQPQPPLVPPQIMSAPEPAPLTQTPRPAPQPPDPRRGTRSRRRLLIAASVLALIVFAWAGVIFINIQAQQDDDTDPGDTAVTAGPAIRNAEEGDCFENQGTMRDVDLTSMATCEDGAFETLRVIHGPADPAACDGTPLNDLTSTYPEDDLTLCLTYLHEDGATAYHAREGDCVDGVTGSGYSRWSETECANGSFTVVERLEGTSDDAGCDRSRPGTHSHAFTVDAWQSLDVVLCLSINYGAGDVGYAEPGDCLHRYGPEGDRSYEFADCGSDDAMYVTRRAPTYYDDPDKFCGDDIWIRFDAGLPELSYTVCLRHP</sequence>
<dbReference type="GO" id="GO:0005524">
    <property type="term" value="F:ATP binding"/>
    <property type="evidence" value="ECO:0007669"/>
    <property type="project" value="UniProtKB-UniRule"/>
</dbReference>
<evidence type="ECO:0000256" key="5">
    <source>
        <dbReference type="PROSITE-ProRule" id="PRU10141"/>
    </source>
</evidence>
<keyword evidence="7" id="KW-0472">Membrane</keyword>
<feature type="region of interest" description="Disordered" evidence="6">
    <location>
        <begin position="314"/>
        <end position="366"/>
    </location>
</feature>
<organism evidence="9 10">
    <name type="scientific">Streptomyces zhaozhouensis</name>
    <dbReference type="NCBI Taxonomy" id="1300267"/>
    <lineage>
        <taxon>Bacteria</taxon>
        <taxon>Bacillati</taxon>
        <taxon>Actinomycetota</taxon>
        <taxon>Actinomycetes</taxon>
        <taxon>Kitasatosporales</taxon>
        <taxon>Streptomycetaceae</taxon>
        <taxon>Streptomyces</taxon>
    </lineage>
</organism>
<gene>
    <name evidence="9" type="ORF">SAMN06297387_107158</name>
</gene>
<dbReference type="InterPro" id="IPR017441">
    <property type="entry name" value="Protein_kinase_ATP_BS"/>
</dbReference>
<keyword evidence="7" id="KW-1133">Transmembrane helix</keyword>
<keyword evidence="7" id="KW-0812">Transmembrane</keyword>
<evidence type="ECO:0000256" key="4">
    <source>
        <dbReference type="ARBA" id="ARBA00022840"/>
    </source>
</evidence>
<evidence type="ECO:0000256" key="6">
    <source>
        <dbReference type="SAM" id="MobiDB-lite"/>
    </source>
</evidence>
<evidence type="ECO:0000256" key="3">
    <source>
        <dbReference type="ARBA" id="ARBA00022777"/>
    </source>
</evidence>
<feature type="binding site" evidence="5">
    <location>
        <position position="43"/>
    </location>
    <ligand>
        <name>ATP</name>
        <dbReference type="ChEBI" id="CHEBI:30616"/>
    </ligand>
</feature>
<dbReference type="InterPro" id="IPR011009">
    <property type="entry name" value="Kinase-like_dom_sf"/>
</dbReference>
<dbReference type="PANTHER" id="PTHR43289">
    <property type="entry name" value="MITOGEN-ACTIVATED PROTEIN KINASE KINASE KINASE 20-RELATED"/>
    <property type="match status" value="1"/>
</dbReference>
<keyword evidence="3 9" id="KW-0418">Kinase</keyword>
<proteinExistence type="predicted"/>